<dbReference type="Gene3D" id="3.40.50.720">
    <property type="entry name" value="NAD(P)-binding Rossmann-like Domain"/>
    <property type="match status" value="1"/>
</dbReference>
<sequence length="273" mass="29681">MTPAYTILGASGFIGQHLARAIAAAGGTCFMPGRDAPEIFERDLGRVIYCIGLTADYRRRPLDTVQAHAGYLARVLEQARFDKLVYLSSTRLYDTLPPGTYAEETVLRMDPADPRHLYDLSKALGENLCLTTSGGRASVARLSCVYAQAAGSPGFLSDVLARLRHTRTLHVDSSSGYVRDYIHVDDVVRALLRILDQPAPGIYNVACGENLSNRALADLLQTHGFTLTLARESAAQPAPVCDVAKLRHVLEVAPITVGTFLSRYLAEIGHEPD</sequence>
<feature type="domain" description="NAD-dependent epimerase/dehydratase" evidence="1">
    <location>
        <begin position="6"/>
        <end position="206"/>
    </location>
</feature>
<dbReference type="PANTHER" id="PTHR43245">
    <property type="entry name" value="BIFUNCTIONAL POLYMYXIN RESISTANCE PROTEIN ARNA"/>
    <property type="match status" value="1"/>
</dbReference>
<protein>
    <submittedName>
        <fullName evidence="2">SDR family oxidoreductase</fullName>
    </submittedName>
</protein>
<proteinExistence type="predicted"/>
<name>A0A848P126_9RALS</name>
<dbReference type="InterPro" id="IPR001509">
    <property type="entry name" value="Epimerase_deHydtase"/>
</dbReference>
<dbReference type="InterPro" id="IPR036291">
    <property type="entry name" value="NAD(P)-bd_dom_sf"/>
</dbReference>
<dbReference type="InterPro" id="IPR050177">
    <property type="entry name" value="Lipid_A_modif_metabolic_enz"/>
</dbReference>
<evidence type="ECO:0000259" key="1">
    <source>
        <dbReference type="Pfam" id="PF01370"/>
    </source>
</evidence>
<dbReference type="CDD" id="cd08946">
    <property type="entry name" value="SDR_e"/>
    <property type="match status" value="1"/>
</dbReference>
<comment type="caution">
    <text evidence="2">The sequence shown here is derived from an EMBL/GenBank/DDBJ whole genome shotgun (WGS) entry which is preliminary data.</text>
</comment>
<dbReference type="SUPFAM" id="SSF51735">
    <property type="entry name" value="NAD(P)-binding Rossmann-fold domains"/>
    <property type="match status" value="1"/>
</dbReference>
<evidence type="ECO:0000313" key="3">
    <source>
        <dbReference type="Proteomes" id="UP000575469"/>
    </source>
</evidence>
<evidence type="ECO:0000313" key="2">
    <source>
        <dbReference type="EMBL" id="NMV39280.1"/>
    </source>
</evidence>
<dbReference type="EMBL" id="JABBZM010000013">
    <property type="protein sequence ID" value="NMV39280.1"/>
    <property type="molecule type" value="Genomic_DNA"/>
</dbReference>
<organism evidence="2 3">
    <name type="scientific">Ralstonia insidiosa</name>
    <dbReference type="NCBI Taxonomy" id="190721"/>
    <lineage>
        <taxon>Bacteria</taxon>
        <taxon>Pseudomonadati</taxon>
        <taxon>Pseudomonadota</taxon>
        <taxon>Betaproteobacteria</taxon>
        <taxon>Burkholderiales</taxon>
        <taxon>Burkholderiaceae</taxon>
        <taxon>Ralstonia</taxon>
    </lineage>
</organism>
<dbReference type="RefSeq" id="WP_169340549.1">
    <property type="nucleotide sequence ID" value="NZ_JABBZM010000013.1"/>
</dbReference>
<gene>
    <name evidence="2" type="ORF">HGR00_15305</name>
</gene>
<dbReference type="PANTHER" id="PTHR43245:SF55">
    <property type="entry name" value="NAD(P)-BINDING DOMAIN-CONTAINING PROTEIN"/>
    <property type="match status" value="1"/>
</dbReference>
<dbReference type="Pfam" id="PF01370">
    <property type="entry name" value="Epimerase"/>
    <property type="match status" value="1"/>
</dbReference>
<dbReference type="Proteomes" id="UP000575469">
    <property type="component" value="Unassembled WGS sequence"/>
</dbReference>
<reference evidence="2 3" key="1">
    <citation type="submission" date="2020-04" db="EMBL/GenBank/DDBJ databases">
        <title>Ralstonia insidiosa genome sequencing and assembly.</title>
        <authorList>
            <person name="Martins R.C.R."/>
            <person name="Perdigao-Neto L.V."/>
            <person name="Levin A.S.S."/>
            <person name="Costa S.F."/>
        </authorList>
    </citation>
    <scope>NUCLEOTIDE SEQUENCE [LARGE SCALE GENOMIC DNA]</scope>
    <source>
        <strain evidence="2 3">5047</strain>
    </source>
</reference>
<dbReference type="AlphaFoldDB" id="A0A848P126"/>
<accession>A0A848P126</accession>